<dbReference type="EMBL" id="CP028271">
    <property type="protein sequence ID" value="QHM71685.1"/>
    <property type="molecule type" value="Genomic_DNA"/>
</dbReference>
<evidence type="ECO:0000313" key="2">
    <source>
        <dbReference type="Proteomes" id="UP000464053"/>
    </source>
</evidence>
<protein>
    <recommendedName>
        <fullName evidence="3">Protein mom</fullName>
    </recommendedName>
</protein>
<proteinExistence type="predicted"/>
<evidence type="ECO:0000313" key="1">
    <source>
        <dbReference type="EMBL" id="QHM71685.1"/>
    </source>
</evidence>
<dbReference type="InterPro" id="IPR057895">
    <property type="entry name" value="Mom"/>
</dbReference>
<organism evidence="1 2">
    <name type="scientific">Mixta intestinalis</name>
    <dbReference type="NCBI Taxonomy" id="1615494"/>
    <lineage>
        <taxon>Bacteria</taxon>
        <taxon>Pseudomonadati</taxon>
        <taxon>Pseudomonadota</taxon>
        <taxon>Gammaproteobacteria</taxon>
        <taxon>Enterobacterales</taxon>
        <taxon>Erwiniaceae</taxon>
        <taxon>Mixta</taxon>
    </lineage>
</organism>
<keyword evidence="2" id="KW-1185">Reference proteome</keyword>
<accession>A0A6P1Q1F9</accession>
<dbReference type="KEGG" id="mint:C7M51_01976"/>
<sequence length="137" mass="16353">MWLHDCMPRNSESRAISYSLKAIKQLHPSVQWVQSFADERCGRAGVVYQASNFEFIGSHYRKFYELDGEWYHEIAMNAVNRSGERGRHLRANRERATVHKFKQFRYVRFINKRARKRLNTKLFHVQPYPKPEPVVVV</sequence>
<dbReference type="Pfam" id="PF25680">
    <property type="entry name" value="Mom"/>
    <property type="match status" value="1"/>
</dbReference>
<dbReference type="AlphaFoldDB" id="A0A6P1Q1F9"/>
<dbReference type="Proteomes" id="UP000464053">
    <property type="component" value="Chromosome"/>
</dbReference>
<reference evidence="1 2" key="1">
    <citation type="submission" date="2018-03" db="EMBL/GenBank/DDBJ databases">
        <title>Pantoea intestinalis SRCM103226 isolated form the mealworm.</title>
        <authorList>
            <person name="Jeong D.-Y."/>
            <person name="Kim J.W."/>
        </authorList>
    </citation>
    <scope>NUCLEOTIDE SEQUENCE [LARGE SCALE GENOMIC DNA]</scope>
    <source>
        <strain evidence="1 2">SRCM103226</strain>
    </source>
</reference>
<name>A0A6P1Q1F9_9GAMM</name>
<gene>
    <name evidence="1" type="ORF">C7M51_01976</name>
</gene>
<evidence type="ECO:0008006" key="3">
    <source>
        <dbReference type="Google" id="ProtNLM"/>
    </source>
</evidence>